<evidence type="ECO:0000313" key="2">
    <source>
        <dbReference type="Proteomes" id="UP000562254"/>
    </source>
</evidence>
<protein>
    <recommendedName>
        <fullName evidence="3">Capsular biosynthesis protein</fullName>
    </recommendedName>
</protein>
<dbReference type="Pfam" id="PF05704">
    <property type="entry name" value="Caps_synth"/>
    <property type="match status" value="1"/>
</dbReference>
<evidence type="ECO:0000313" key="1">
    <source>
        <dbReference type="EMBL" id="MBB5690013.1"/>
    </source>
</evidence>
<comment type="caution">
    <text evidence="1">The sequence shown here is derived from an EMBL/GenBank/DDBJ whole genome shotgun (WGS) entry which is preliminary data.</text>
</comment>
<dbReference type="InterPro" id="IPR008441">
    <property type="entry name" value="AfumC-like_glycosyl_Trfase"/>
</dbReference>
<gene>
    <name evidence="1" type="ORF">FHS88_002139</name>
</gene>
<dbReference type="SUPFAM" id="SSF53448">
    <property type="entry name" value="Nucleotide-diphospho-sugar transferases"/>
    <property type="match status" value="1"/>
</dbReference>
<dbReference type="Gene3D" id="3.90.550.20">
    <property type="match status" value="1"/>
</dbReference>
<dbReference type="GO" id="GO:0016757">
    <property type="term" value="F:glycosyltransferase activity"/>
    <property type="evidence" value="ECO:0007669"/>
    <property type="project" value="InterPro"/>
</dbReference>
<name>A0A840Y7H6_9PROT</name>
<keyword evidence="2" id="KW-1185">Reference proteome</keyword>
<accession>A0A840Y7H6</accession>
<dbReference type="AlphaFoldDB" id="A0A840Y7H6"/>
<dbReference type="InterPro" id="IPR029044">
    <property type="entry name" value="Nucleotide-diphossugar_trans"/>
</dbReference>
<dbReference type="RefSeq" id="WP_184484376.1">
    <property type="nucleotide sequence ID" value="NZ_JAAEDJ010000020.1"/>
</dbReference>
<sequence length="304" mass="33439">MTGGLDFYRPNPRVAGSAPGFYPFMDALLERHGAAVAEAVRAALERRAERPGPVPRRVWLHWAQGWAAAPPVALLCRDSWLAWNRRYDVVPTDEAGLADLLAGVAWEPARFPPRIRADALRLRLLARRGGVWADATVFCSRPLETWLPFCTADSRFFVFAFRPGGDRGLASWFIQGDGGSPLLAAWSALFDLYLAELSRRRQAPHAYFALHYVFDIARQLLPETRDEWETMPKLPPAQAGGAVLRMLEAGDKAGLGEAEQARLARLLHEIPLHKLSWKGAVAAGGARVEAVFAALRACLAAGRA</sequence>
<dbReference type="EMBL" id="JACIJE010000005">
    <property type="protein sequence ID" value="MBB5690013.1"/>
    <property type="molecule type" value="Genomic_DNA"/>
</dbReference>
<dbReference type="Proteomes" id="UP000562254">
    <property type="component" value="Unassembled WGS sequence"/>
</dbReference>
<evidence type="ECO:0008006" key="3">
    <source>
        <dbReference type="Google" id="ProtNLM"/>
    </source>
</evidence>
<organism evidence="1 2">
    <name type="scientific">Neoroseomonas alkaliterrae</name>
    <dbReference type="NCBI Taxonomy" id="1452450"/>
    <lineage>
        <taxon>Bacteria</taxon>
        <taxon>Pseudomonadati</taxon>
        <taxon>Pseudomonadota</taxon>
        <taxon>Alphaproteobacteria</taxon>
        <taxon>Acetobacterales</taxon>
        <taxon>Acetobacteraceae</taxon>
        <taxon>Neoroseomonas</taxon>
    </lineage>
</organism>
<reference evidence="1 2" key="1">
    <citation type="submission" date="2020-08" db="EMBL/GenBank/DDBJ databases">
        <title>Genomic Encyclopedia of Type Strains, Phase IV (KMG-IV): sequencing the most valuable type-strain genomes for metagenomic binning, comparative biology and taxonomic classification.</title>
        <authorList>
            <person name="Goeker M."/>
        </authorList>
    </citation>
    <scope>NUCLEOTIDE SEQUENCE [LARGE SCALE GENOMIC DNA]</scope>
    <source>
        <strain evidence="1 2">DSM 25895</strain>
    </source>
</reference>
<proteinExistence type="predicted"/>